<dbReference type="PANTHER" id="PTHR30269">
    <property type="entry name" value="TRANSMEMBRANE PROTEIN YFCA"/>
    <property type="match status" value="1"/>
</dbReference>
<proteinExistence type="inferred from homology"/>
<feature type="transmembrane region" description="Helical" evidence="8">
    <location>
        <begin position="99"/>
        <end position="116"/>
    </location>
</feature>
<gene>
    <name evidence="9" type="ORF">ACFQ2F_03280</name>
</gene>
<evidence type="ECO:0000256" key="7">
    <source>
        <dbReference type="ARBA" id="ARBA00023136"/>
    </source>
</evidence>
<name>A0ABW3J8N1_9HYPH</name>
<dbReference type="PANTHER" id="PTHR30269:SF0">
    <property type="entry name" value="MEMBRANE TRANSPORTER PROTEIN YFCA-RELATED"/>
    <property type="match status" value="1"/>
</dbReference>
<sequence length="248" mass="25561">MIDFLVLAGAAFSAGVLNAIAGGGTFLTLPALVYVGISPVAANATSTIVVCPGYVGATLGFLPELRTVDRSDLGRTVAASMVGALIGSCLLVVTPDNAFNVIVPFLLLAATVVFAMEKRLRGWLTYQSLSFTPYGAAGTFAVSVYGGYFNGGLGIVLLALFALWGMTDINVMNSLKNVLSIAISIISLLTFAAAGIVAWPEGLLMMVAAVAGGYCGAPLSRALPTQVIRAIVIVTGTTMSLIFFARLL</sequence>
<reference evidence="10" key="1">
    <citation type="journal article" date="2019" name="Int. J. Syst. Evol. Microbiol.">
        <title>The Global Catalogue of Microorganisms (GCM) 10K type strain sequencing project: providing services to taxonomists for standard genome sequencing and annotation.</title>
        <authorList>
            <consortium name="The Broad Institute Genomics Platform"/>
            <consortium name="The Broad Institute Genome Sequencing Center for Infectious Disease"/>
            <person name="Wu L."/>
            <person name="Ma J."/>
        </authorList>
    </citation>
    <scope>NUCLEOTIDE SEQUENCE [LARGE SCALE GENOMIC DNA]</scope>
    <source>
        <strain evidence="10">CCUG 61697</strain>
    </source>
</reference>
<keyword evidence="10" id="KW-1185">Reference proteome</keyword>
<comment type="similarity">
    <text evidence="2 8">Belongs to the 4-toluene sulfonate uptake permease (TSUP) (TC 2.A.102) family.</text>
</comment>
<feature type="transmembrane region" description="Helical" evidence="8">
    <location>
        <begin position="73"/>
        <end position="93"/>
    </location>
</feature>
<evidence type="ECO:0000256" key="1">
    <source>
        <dbReference type="ARBA" id="ARBA00004651"/>
    </source>
</evidence>
<feature type="transmembrane region" description="Helical" evidence="8">
    <location>
        <begin position="227"/>
        <end position="247"/>
    </location>
</feature>
<dbReference type="Proteomes" id="UP001597102">
    <property type="component" value="Unassembled WGS sequence"/>
</dbReference>
<dbReference type="EMBL" id="JBHTJO010000001">
    <property type="protein sequence ID" value="MFD0986118.1"/>
    <property type="molecule type" value="Genomic_DNA"/>
</dbReference>
<evidence type="ECO:0000313" key="9">
    <source>
        <dbReference type="EMBL" id="MFD0986118.1"/>
    </source>
</evidence>
<comment type="caution">
    <text evidence="9">The sequence shown here is derived from an EMBL/GenBank/DDBJ whole genome shotgun (WGS) entry which is preliminary data.</text>
</comment>
<feature type="transmembrane region" description="Helical" evidence="8">
    <location>
        <begin position="31"/>
        <end position="61"/>
    </location>
</feature>
<keyword evidence="4 8" id="KW-1003">Cell membrane</keyword>
<evidence type="ECO:0000256" key="4">
    <source>
        <dbReference type="ARBA" id="ARBA00022475"/>
    </source>
</evidence>
<protein>
    <recommendedName>
        <fullName evidence="8">Probable membrane transporter protein</fullName>
    </recommendedName>
</protein>
<organism evidence="9 10">
    <name type="scientific">Methyloligella solikamskensis</name>
    <dbReference type="NCBI Taxonomy" id="1177756"/>
    <lineage>
        <taxon>Bacteria</taxon>
        <taxon>Pseudomonadati</taxon>
        <taxon>Pseudomonadota</taxon>
        <taxon>Alphaproteobacteria</taxon>
        <taxon>Hyphomicrobiales</taxon>
        <taxon>Hyphomicrobiaceae</taxon>
        <taxon>Methyloligella</taxon>
    </lineage>
</organism>
<keyword evidence="5 8" id="KW-0812">Transmembrane</keyword>
<evidence type="ECO:0000256" key="8">
    <source>
        <dbReference type="RuleBase" id="RU363041"/>
    </source>
</evidence>
<dbReference type="InterPro" id="IPR052017">
    <property type="entry name" value="TSUP"/>
</dbReference>
<evidence type="ECO:0000256" key="2">
    <source>
        <dbReference type="ARBA" id="ARBA00009142"/>
    </source>
</evidence>
<feature type="transmembrane region" description="Helical" evidence="8">
    <location>
        <begin position="148"/>
        <end position="166"/>
    </location>
</feature>
<dbReference type="RefSeq" id="WP_379085642.1">
    <property type="nucleotide sequence ID" value="NZ_JBHTJO010000001.1"/>
</dbReference>
<evidence type="ECO:0000256" key="6">
    <source>
        <dbReference type="ARBA" id="ARBA00022989"/>
    </source>
</evidence>
<feature type="transmembrane region" description="Helical" evidence="8">
    <location>
        <begin position="178"/>
        <end position="197"/>
    </location>
</feature>
<evidence type="ECO:0000256" key="3">
    <source>
        <dbReference type="ARBA" id="ARBA00022448"/>
    </source>
</evidence>
<keyword evidence="7 8" id="KW-0472">Membrane</keyword>
<comment type="subcellular location">
    <subcellularLocation>
        <location evidence="1 8">Cell membrane</location>
        <topology evidence="1 8">Multi-pass membrane protein</topology>
    </subcellularLocation>
</comment>
<evidence type="ECO:0000256" key="5">
    <source>
        <dbReference type="ARBA" id="ARBA00022692"/>
    </source>
</evidence>
<dbReference type="Pfam" id="PF01925">
    <property type="entry name" value="TauE"/>
    <property type="match status" value="1"/>
</dbReference>
<accession>A0ABW3J8N1</accession>
<keyword evidence="6 8" id="KW-1133">Transmembrane helix</keyword>
<dbReference type="InterPro" id="IPR002781">
    <property type="entry name" value="TM_pro_TauE-like"/>
</dbReference>
<keyword evidence="3" id="KW-0813">Transport</keyword>
<evidence type="ECO:0000313" key="10">
    <source>
        <dbReference type="Proteomes" id="UP001597102"/>
    </source>
</evidence>